<dbReference type="PANTHER" id="PTHR39196:SF1">
    <property type="entry name" value="PRIMOSOME, DNAD SUBUNIT"/>
    <property type="match status" value="1"/>
</dbReference>
<dbReference type="Proteomes" id="UP001481872">
    <property type="component" value="Unassembled WGS sequence"/>
</dbReference>
<proteinExistence type="predicted"/>
<comment type="caution">
    <text evidence="3">The sequence shown here is derived from an EMBL/GenBank/DDBJ whole genome shotgun (WGS) entry which is preliminary data.</text>
</comment>
<dbReference type="InterPro" id="IPR025400">
    <property type="entry name" value="Lin1244/Lin1753-like_N"/>
</dbReference>
<gene>
    <name evidence="3" type="ORF">AAA081_00400</name>
</gene>
<evidence type="ECO:0000256" key="1">
    <source>
        <dbReference type="SAM" id="MobiDB-lite"/>
    </source>
</evidence>
<evidence type="ECO:0000259" key="2">
    <source>
        <dbReference type="Pfam" id="PF14297"/>
    </source>
</evidence>
<sequence>MGRPLKSGIDYFPLDCNFMKDIKVRKILRACGPGAIAVIVNLLCTIYQGDGYYMLWDEDTGFLIADDVGVKESFVHEVVKTAVQVDFFHAGMFDTRGILTSAGIQRRYKEATARRNNNALIADYNLLSNELCGVIAYNNSVNVDNNSINVDKSTQMIVDDSKVNKIRVDDDIGDTCAQKLAEIIGSSSSDARNFLCHFKPEDRLCVVEQVEASEYLKKNLDVHRKPSKTFMARLLSGNYRTYKKTSTAKASERRTDGYSAEELNAMARRRFQNKVHGGRDDSGADGPLS</sequence>
<protein>
    <submittedName>
        <fullName evidence="3">DUF4373 domain-containing protein</fullName>
    </submittedName>
</protein>
<accession>A0ABV1J474</accession>
<name>A0ABV1J474_9FIRM</name>
<dbReference type="PANTHER" id="PTHR39196">
    <property type="entry name" value="PRIMOSOME, DNAD SUBUNIT"/>
    <property type="match status" value="1"/>
</dbReference>
<reference evidence="3 4" key="1">
    <citation type="submission" date="2024-04" db="EMBL/GenBank/DDBJ databases">
        <title>Human intestinal bacterial collection.</title>
        <authorList>
            <person name="Pauvert C."/>
            <person name="Hitch T.C.A."/>
            <person name="Clavel T."/>
        </authorList>
    </citation>
    <scope>NUCLEOTIDE SEQUENCE [LARGE SCALE GENOMIC DNA]</scope>
    <source>
        <strain evidence="3 4">CLA-SR-H026</strain>
    </source>
</reference>
<keyword evidence="4" id="KW-1185">Reference proteome</keyword>
<dbReference type="RefSeq" id="WP_349053193.1">
    <property type="nucleotide sequence ID" value="NZ_JBBNPS010000001.1"/>
</dbReference>
<dbReference type="EMBL" id="JBBNPS010000001">
    <property type="protein sequence ID" value="MEQ3352765.1"/>
    <property type="molecule type" value="Genomic_DNA"/>
</dbReference>
<organism evidence="3 4">
    <name type="scientific">Aedoeadaptatus acetigenes</name>
    <dbReference type="NCBI Taxonomy" id="2981723"/>
    <lineage>
        <taxon>Bacteria</taxon>
        <taxon>Bacillati</taxon>
        <taxon>Bacillota</taxon>
        <taxon>Tissierellia</taxon>
        <taxon>Tissierellales</taxon>
        <taxon>Peptoniphilaceae</taxon>
        <taxon>Aedoeadaptatus</taxon>
    </lineage>
</organism>
<evidence type="ECO:0000313" key="3">
    <source>
        <dbReference type="EMBL" id="MEQ3352765.1"/>
    </source>
</evidence>
<dbReference type="Pfam" id="PF14297">
    <property type="entry name" value="Lin1244_N"/>
    <property type="match status" value="1"/>
</dbReference>
<feature type="domain" description="Lin1244/Lin1753-like N-terminal" evidence="2">
    <location>
        <begin position="11"/>
        <end position="104"/>
    </location>
</feature>
<evidence type="ECO:0000313" key="4">
    <source>
        <dbReference type="Proteomes" id="UP001481872"/>
    </source>
</evidence>
<feature type="region of interest" description="Disordered" evidence="1">
    <location>
        <begin position="243"/>
        <end position="289"/>
    </location>
</feature>